<dbReference type="InterPro" id="IPR013762">
    <property type="entry name" value="Integrase-like_cat_sf"/>
</dbReference>
<dbReference type="EMBL" id="CABWIF010000011">
    <property type="protein sequence ID" value="VWL93055.1"/>
    <property type="molecule type" value="Genomic_DNA"/>
</dbReference>
<evidence type="ECO:0000259" key="7">
    <source>
        <dbReference type="PROSITE" id="PS51900"/>
    </source>
</evidence>
<keyword evidence="4" id="KW-0233">DNA recombination</keyword>
<dbReference type="PROSITE" id="PS51898">
    <property type="entry name" value="TYR_RECOMBINASE"/>
    <property type="match status" value="1"/>
</dbReference>
<dbReference type="InterPro" id="IPR044068">
    <property type="entry name" value="CB"/>
</dbReference>
<comment type="similarity">
    <text evidence="1">Belongs to the 'phage' integrase family.</text>
</comment>
<protein>
    <submittedName>
        <fullName evidence="8">Defective protein IntQ</fullName>
    </submittedName>
</protein>
<evidence type="ECO:0000313" key="8">
    <source>
        <dbReference type="EMBL" id="VWL93055.1"/>
    </source>
</evidence>
<gene>
    <name evidence="8" type="primary">intQ</name>
    <name evidence="8" type="ORF">CKJAJONC_00051</name>
</gene>
<dbReference type="SUPFAM" id="SSF56349">
    <property type="entry name" value="DNA breaking-rejoining enzymes"/>
    <property type="match status" value="1"/>
</dbReference>
<evidence type="ECO:0000256" key="4">
    <source>
        <dbReference type="ARBA" id="ARBA00023172"/>
    </source>
</evidence>
<dbReference type="PANTHER" id="PTHR30629">
    <property type="entry name" value="PROPHAGE INTEGRASE"/>
    <property type="match status" value="1"/>
</dbReference>
<dbReference type="InterPro" id="IPR002104">
    <property type="entry name" value="Integrase_catalytic"/>
</dbReference>
<dbReference type="CDD" id="cd01189">
    <property type="entry name" value="INT_ICEBs1_C_like"/>
    <property type="match status" value="1"/>
</dbReference>
<evidence type="ECO:0000256" key="5">
    <source>
        <dbReference type="PROSITE-ProRule" id="PRU01248"/>
    </source>
</evidence>
<dbReference type="Pfam" id="PF00589">
    <property type="entry name" value="Phage_integrase"/>
    <property type="match status" value="1"/>
</dbReference>
<dbReference type="InterPro" id="IPR050808">
    <property type="entry name" value="Phage_Integrase"/>
</dbReference>
<dbReference type="GO" id="GO:0015074">
    <property type="term" value="P:DNA integration"/>
    <property type="evidence" value="ECO:0007669"/>
    <property type="project" value="UniProtKB-KW"/>
</dbReference>
<feature type="domain" description="Tyr recombinase" evidence="6">
    <location>
        <begin position="193"/>
        <end position="398"/>
    </location>
</feature>
<dbReference type="InterPro" id="IPR010998">
    <property type="entry name" value="Integrase_recombinase_N"/>
</dbReference>
<evidence type="ECO:0000256" key="2">
    <source>
        <dbReference type="ARBA" id="ARBA00022908"/>
    </source>
</evidence>
<accession>A0A5K1IVE2</accession>
<dbReference type="RefSeq" id="WP_152067707.1">
    <property type="nucleotide sequence ID" value="NZ_CABWIF010000011.1"/>
</dbReference>
<dbReference type="Pfam" id="PF22022">
    <property type="entry name" value="Phage_int_M"/>
    <property type="match status" value="1"/>
</dbReference>
<reference evidence="8 9" key="1">
    <citation type="submission" date="2019-10" db="EMBL/GenBank/DDBJ databases">
        <authorList>
            <person name="Wolf R A."/>
        </authorList>
    </citation>
    <scope>NUCLEOTIDE SEQUENCE [LARGE SCALE GENOMIC DNA]</scope>
    <source>
        <strain evidence="8">Collinsella_aerofaciens_DSM_13712</strain>
    </source>
</reference>
<feature type="domain" description="Core-binding (CB)" evidence="7">
    <location>
        <begin position="88"/>
        <end position="172"/>
    </location>
</feature>
<dbReference type="Proteomes" id="UP000368032">
    <property type="component" value="Unassembled WGS sequence"/>
</dbReference>
<dbReference type="Gene3D" id="1.10.443.10">
    <property type="entry name" value="Intergrase catalytic core"/>
    <property type="match status" value="1"/>
</dbReference>
<dbReference type="GO" id="GO:0006310">
    <property type="term" value="P:DNA recombination"/>
    <property type="evidence" value="ECO:0007669"/>
    <property type="project" value="UniProtKB-KW"/>
</dbReference>
<keyword evidence="3 5" id="KW-0238">DNA-binding</keyword>
<evidence type="ECO:0000313" key="9">
    <source>
        <dbReference type="Proteomes" id="UP000368032"/>
    </source>
</evidence>
<evidence type="ECO:0000259" key="6">
    <source>
        <dbReference type="PROSITE" id="PS51898"/>
    </source>
</evidence>
<dbReference type="PANTHER" id="PTHR30629:SF2">
    <property type="entry name" value="PROPHAGE INTEGRASE INTS-RELATED"/>
    <property type="match status" value="1"/>
</dbReference>
<organism evidence="8 9">
    <name type="scientific">Collinsella aerofaciens</name>
    <dbReference type="NCBI Taxonomy" id="74426"/>
    <lineage>
        <taxon>Bacteria</taxon>
        <taxon>Bacillati</taxon>
        <taxon>Actinomycetota</taxon>
        <taxon>Coriobacteriia</taxon>
        <taxon>Coriobacteriales</taxon>
        <taxon>Coriobacteriaceae</taxon>
        <taxon>Collinsella</taxon>
    </lineage>
</organism>
<evidence type="ECO:0000256" key="3">
    <source>
        <dbReference type="ARBA" id="ARBA00023125"/>
    </source>
</evidence>
<dbReference type="InterPro" id="IPR011010">
    <property type="entry name" value="DNA_brk_join_enz"/>
</dbReference>
<dbReference type="GO" id="GO:0003677">
    <property type="term" value="F:DNA binding"/>
    <property type="evidence" value="ECO:0007669"/>
    <property type="project" value="UniProtKB-UniRule"/>
</dbReference>
<name>A0A5K1IVE2_9ACTN</name>
<dbReference type="Gene3D" id="1.10.150.130">
    <property type="match status" value="1"/>
</dbReference>
<dbReference type="PROSITE" id="PS51900">
    <property type="entry name" value="CB"/>
    <property type="match status" value="1"/>
</dbReference>
<dbReference type="InterPro" id="IPR053876">
    <property type="entry name" value="Phage_int_M"/>
</dbReference>
<sequence>MDTLLPAETFATYSLIKHDNVRKDGTTDYKWKAQYPYKDENGKWKKKTVTLKTEGRDNGRSKQVEKAANQEAEAIRQQLNEQAVKDPHSGETVAEYFGKYVEERANSIERSSANELRRILKSYIAPSIGAIELDALTPDDVAAWVTKLSKKYSPSTVKKCLTNLRSAMRQAVDRDRLVKDPTRGVKNPQQAHRNPNALDAKGRAKVAQFIALDPDKPLNVGFALAMYMGLREGEICGLTWKCVDLDEGTVSIERTIGRDGSKWYVKEPKTGGSRRELYAPSIIADMLTARLANAKAECLELGVPFDENMYVTGGADGSFMQPHYLSHRWRIAADALELIGTEGNRPTFHDLRHTFATAAVTAGTDIKTVASMMGHANAAMTLNIYASADREAKKRGAAVVEQAYMADVAQHAKDGSVIELNRTGTED</sequence>
<proteinExistence type="inferred from homology"/>
<keyword evidence="2" id="KW-0229">DNA integration</keyword>
<dbReference type="AlphaFoldDB" id="A0A5K1IVE2"/>
<evidence type="ECO:0000256" key="1">
    <source>
        <dbReference type="ARBA" id="ARBA00008857"/>
    </source>
</evidence>